<evidence type="ECO:0000313" key="3">
    <source>
        <dbReference type="Proteomes" id="UP001072034"/>
    </source>
</evidence>
<gene>
    <name evidence="2" type="ORF">OHJ16_14965</name>
</gene>
<reference evidence="2" key="1">
    <citation type="submission" date="2022-10" db="EMBL/GenBank/DDBJ databases">
        <title>Genome sequence of Actinomyces israelii ATCC 10048.</title>
        <authorList>
            <person name="Watt R.M."/>
            <person name="Tong W.M."/>
        </authorList>
    </citation>
    <scope>NUCLEOTIDE SEQUENCE</scope>
    <source>
        <strain evidence="2">ATCC 10048</strain>
    </source>
</reference>
<feature type="signal peptide" evidence="1">
    <location>
        <begin position="1"/>
        <end position="25"/>
    </location>
</feature>
<accession>A0ABT4IE06</accession>
<name>A0ABT4IE06_9ACTO</name>
<dbReference type="InterPro" id="IPR006311">
    <property type="entry name" value="TAT_signal"/>
</dbReference>
<evidence type="ECO:0008006" key="4">
    <source>
        <dbReference type="Google" id="ProtNLM"/>
    </source>
</evidence>
<evidence type="ECO:0000313" key="2">
    <source>
        <dbReference type="EMBL" id="MCZ0859338.1"/>
    </source>
</evidence>
<comment type="caution">
    <text evidence="2">The sequence shown here is derived from an EMBL/GenBank/DDBJ whole genome shotgun (WGS) entry which is preliminary data.</text>
</comment>
<protein>
    <recommendedName>
        <fullName evidence="4">Tat pathway signal protein</fullName>
    </recommendedName>
</protein>
<dbReference type="EMBL" id="JAPTMY010000048">
    <property type="protein sequence ID" value="MCZ0859338.1"/>
    <property type="molecule type" value="Genomic_DNA"/>
</dbReference>
<sequence length="338" mass="35376">MMTSRRAFLTSAAATVVGATLTACSQELPPAPAVGTPTAHSVLDSTRFTTVLERIQTGLDAADAAKDAKLLSGYLTGPAQRVRTEEYTLASAAKDDSKIEHFTTQSQAGTAGLTTGFPRIALAVTDAEEDKVPYLLAMTQNGARDNFELWAWVQPFVPVSIPETTAVSAGSEQVDGDTDGLLSTPQQVLDAYIDALNNPDGDNGKTFADDPLRQQLASLRSKDVSVAGEITVAARGGSDGFRGVRTKENGAIVFTTITYDVVYKRTVAKSTLKMPADVASLLGTGTEIAGEVTTTNDVMMAFSIPPAEPTEASGNQPVLLGQSRVLASASKDDSKSPG</sequence>
<dbReference type="RefSeq" id="WP_043564536.1">
    <property type="nucleotide sequence ID" value="NZ_CAJPNG010000020.1"/>
</dbReference>
<dbReference type="Proteomes" id="UP001072034">
    <property type="component" value="Unassembled WGS sequence"/>
</dbReference>
<feature type="chain" id="PRO_5046036022" description="Tat pathway signal protein" evidence="1">
    <location>
        <begin position="26"/>
        <end position="338"/>
    </location>
</feature>
<keyword evidence="3" id="KW-1185">Reference proteome</keyword>
<organism evidence="2 3">
    <name type="scientific">Actinomyces israelii</name>
    <dbReference type="NCBI Taxonomy" id="1659"/>
    <lineage>
        <taxon>Bacteria</taxon>
        <taxon>Bacillati</taxon>
        <taxon>Actinomycetota</taxon>
        <taxon>Actinomycetes</taxon>
        <taxon>Actinomycetales</taxon>
        <taxon>Actinomycetaceae</taxon>
        <taxon>Actinomyces</taxon>
    </lineage>
</organism>
<keyword evidence="1" id="KW-0732">Signal</keyword>
<dbReference type="PROSITE" id="PS51318">
    <property type="entry name" value="TAT"/>
    <property type="match status" value="1"/>
</dbReference>
<proteinExistence type="predicted"/>
<dbReference type="PROSITE" id="PS51257">
    <property type="entry name" value="PROKAR_LIPOPROTEIN"/>
    <property type="match status" value="1"/>
</dbReference>
<evidence type="ECO:0000256" key="1">
    <source>
        <dbReference type="SAM" id="SignalP"/>
    </source>
</evidence>